<dbReference type="SUPFAM" id="SSF46785">
    <property type="entry name" value="Winged helix' DNA-binding domain"/>
    <property type="match status" value="1"/>
</dbReference>
<reference evidence="3 4" key="1">
    <citation type="journal article" date="2019" name="Int. J. Syst. Evol. Microbiol.">
        <title>The Global Catalogue of Microorganisms (GCM) 10K type strain sequencing project: providing services to taxonomists for standard genome sequencing and annotation.</title>
        <authorList>
            <consortium name="The Broad Institute Genomics Platform"/>
            <consortium name="The Broad Institute Genome Sequencing Center for Infectious Disease"/>
            <person name="Wu L."/>
            <person name="Ma J."/>
        </authorList>
    </citation>
    <scope>NUCLEOTIDE SEQUENCE [LARGE SCALE GENOMIC DNA]</scope>
    <source>
        <strain evidence="3 4">CGMCC 1.12689</strain>
    </source>
</reference>
<dbReference type="AlphaFoldDB" id="A0ABD6C191"/>
<gene>
    <name evidence="3" type="ORF">ACFR9T_07385</name>
</gene>
<evidence type="ECO:0000313" key="3">
    <source>
        <dbReference type="EMBL" id="MFD1570414.1"/>
    </source>
</evidence>
<dbReference type="EMBL" id="JBHUDB010000003">
    <property type="protein sequence ID" value="MFD1570414.1"/>
    <property type="molecule type" value="Genomic_DNA"/>
</dbReference>
<organism evidence="3 4">
    <name type="scientific">Halorubrum laminariae</name>
    <dbReference type="NCBI Taxonomy" id="1433523"/>
    <lineage>
        <taxon>Archaea</taxon>
        <taxon>Methanobacteriati</taxon>
        <taxon>Methanobacteriota</taxon>
        <taxon>Stenosarchaea group</taxon>
        <taxon>Halobacteria</taxon>
        <taxon>Halobacteriales</taxon>
        <taxon>Haloferacaceae</taxon>
        <taxon>Halorubrum</taxon>
    </lineage>
</organism>
<evidence type="ECO:0000313" key="4">
    <source>
        <dbReference type="Proteomes" id="UP001597185"/>
    </source>
</evidence>
<sequence>MTDFDERFRRVLERRYGTLSRLADAPATKPELVNELERSRSTVDRAIDDLTDIDCVTAENGQYRATTTGRLALREQTHYREAAHAVQETTDLVNHLPADTALDVRLLDGATVTMAADHAPDQALVPTIDIFEQATRLRGLAPVVLNLYPDLISKRLAESDLTVEIVAESDVLSTLPDIPSLSDESLSDMDDLTLHESDGALPYALWLMDTPDESYAGITVYETGGVAGVLVNDADSAVQWAQAQYEHYRENARPVSVPDM</sequence>
<dbReference type="InterPro" id="IPR057527">
    <property type="entry name" value="HVO_A0261-like_N"/>
</dbReference>
<evidence type="ECO:0000259" key="2">
    <source>
        <dbReference type="Pfam" id="PF25213"/>
    </source>
</evidence>
<accession>A0ABD6C191</accession>
<dbReference type="Pfam" id="PF08350">
    <property type="entry name" value="FilR1_middle"/>
    <property type="match status" value="1"/>
</dbReference>
<comment type="caution">
    <text evidence="3">The sequence shown here is derived from an EMBL/GenBank/DDBJ whole genome shotgun (WGS) entry which is preliminary data.</text>
</comment>
<proteinExistence type="predicted"/>
<dbReference type="RefSeq" id="WP_256419237.1">
    <property type="nucleotide sequence ID" value="NZ_JANHDL010000014.1"/>
</dbReference>
<dbReference type="InterPro" id="IPR013561">
    <property type="entry name" value="FilR1_middle_dom"/>
</dbReference>
<dbReference type="Proteomes" id="UP001597185">
    <property type="component" value="Unassembled WGS sequence"/>
</dbReference>
<keyword evidence="4" id="KW-1185">Reference proteome</keyword>
<dbReference type="Pfam" id="PF25213">
    <property type="entry name" value="HVO_A0261_N"/>
    <property type="match status" value="1"/>
</dbReference>
<name>A0ABD6C191_9EURY</name>
<feature type="domain" description="HVO-A0261-like N-terminal" evidence="2">
    <location>
        <begin position="10"/>
        <end position="84"/>
    </location>
</feature>
<dbReference type="InterPro" id="IPR036390">
    <property type="entry name" value="WH_DNA-bd_sf"/>
</dbReference>
<evidence type="ECO:0000259" key="1">
    <source>
        <dbReference type="Pfam" id="PF08350"/>
    </source>
</evidence>
<feature type="domain" description="Methanogenesis regulatory protein FilR1 middle" evidence="1">
    <location>
        <begin position="127"/>
        <end position="251"/>
    </location>
</feature>
<protein>
    <submittedName>
        <fullName evidence="3">Helix-turn-helix transcriptional regulator</fullName>
    </submittedName>
</protein>